<dbReference type="Proteomes" id="UP000220840">
    <property type="component" value="Unassembled WGS sequence"/>
</dbReference>
<organism evidence="3 4">
    <name type="scientific">Clostridium neonatale</name>
    <dbReference type="NCBI Taxonomy" id="137838"/>
    <lineage>
        <taxon>Bacteria</taxon>
        <taxon>Bacillati</taxon>
        <taxon>Bacillota</taxon>
        <taxon>Clostridia</taxon>
        <taxon>Eubacteriales</taxon>
        <taxon>Clostridiaceae</taxon>
        <taxon>Clostridium</taxon>
    </lineage>
</organism>
<sequence>MLQLNFLEFVFRVIPESFMITYGIILLSEEKNMSIWKYFLSGICMSINAFCVRLLPISFGVHIIINIILDILIITFIRIKLIKAIYSTLTMFLILSLSEFINIYVLGLMNIDFNTESINIFKKLLLGIPSLIIMVVFIFIIKLLLKKKARKEYVNY</sequence>
<dbReference type="Proteomes" id="UP000789738">
    <property type="component" value="Unassembled WGS sequence"/>
</dbReference>
<feature type="transmembrane region" description="Helical" evidence="1">
    <location>
        <begin position="6"/>
        <end position="28"/>
    </location>
</feature>
<evidence type="ECO:0000313" key="2">
    <source>
        <dbReference type="EMBL" id="CAG9709530.1"/>
    </source>
</evidence>
<dbReference type="EMBL" id="CAKJVE010000004">
    <property type="protein sequence ID" value="CAG9709530.1"/>
    <property type="molecule type" value="Genomic_DNA"/>
</dbReference>
<feature type="transmembrane region" description="Helical" evidence="1">
    <location>
        <begin position="124"/>
        <end position="145"/>
    </location>
</feature>
<evidence type="ECO:0000313" key="3">
    <source>
        <dbReference type="EMBL" id="PEG30386.1"/>
    </source>
</evidence>
<accession>A0A2A7MFE6</accession>
<protein>
    <submittedName>
        <fullName evidence="2">Membrane protein</fullName>
    </submittedName>
</protein>
<dbReference type="RefSeq" id="WP_058294558.1">
    <property type="nucleotide sequence ID" value="NZ_CAKJVE010000004.1"/>
</dbReference>
<dbReference type="AlphaFoldDB" id="A0A2A7MFE6"/>
<dbReference type="EMBL" id="PDCJ01000001">
    <property type="protein sequence ID" value="PEG30386.1"/>
    <property type="molecule type" value="Genomic_DNA"/>
</dbReference>
<evidence type="ECO:0000256" key="1">
    <source>
        <dbReference type="SAM" id="Phobius"/>
    </source>
</evidence>
<feature type="transmembrane region" description="Helical" evidence="1">
    <location>
        <begin position="84"/>
        <end position="104"/>
    </location>
</feature>
<keyword evidence="4" id="KW-1185">Reference proteome</keyword>
<reference evidence="3 4" key="1">
    <citation type="submission" date="2017-10" db="EMBL/GenBank/DDBJ databases">
        <title>Effective Description of Clostridium neonatale sp. nov. linked to necrotizing enterocolitis in neonates and a clarification of species assignable to the genus Clostridium (Prazmowski 1880) emend. Lawson and Rainey 2016.</title>
        <authorList>
            <person name="Bernard K."/>
            <person name="Burdz T."/>
            <person name="Wiebe D."/>
            <person name="Balcewich B."/>
            <person name="Alfa M."/>
            <person name="Bernier A.-M."/>
        </authorList>
    </citation>
    <scope>NUCLEOTIDE SEQUENCE [LARGE SCALE GENOMIC DNA]</scope>
    <source>
        <strain evidence="3 4">LCDC99A005</strain>
    </source>
</reference>
<reference evidence="2" key="2">
    <citation type="submission" date="2021-10" db="EMBL/GenBank/DDBJ databases">
        <authorList>
            <person name="Mesa V."/>
        </authorList>
    </citation>
    <scope>NUCLEOTIDE SEQUENCE</scope>
    <source>
        <strain evidence="2">CC3_PB</strain>
    </source>
</reference>
<gene>
    <name evidence="2" type="ORF">CNEO_44230</name>
    <name evidence="3" type="ORF">CQ394_01270</name>
</gene>
<keyword evidence="1" id="KW-1133">Transmembrane helix</keyword>
<keyword evidence="1" id="KW-0472">Membrane</keyword>
<evidence type="ECO:0000313" key="4">
    <source>
        <dbReference type="Proteomes" id="UP000220840"/>
    </source>
</evidence>
<comment type="caution">
    <text evidence="3">The sequence shown here is derived from an EMBL/GenBank/DDBJ whole genome shotgun (WGS) entry which is preliminary data.</text>
</comment>
<name>A0A2A7MFE6_9CLOT</name>
<dbReference type="STRING" id="137838.GCA_001458595_01695"/>
<feature type="transmembrane region" description="Helical" evidence="1">
    <location>
        <begin position="35"/>
        <end position="55"/>
    </location>
</feature>
<dbReference type="OrthoDB" id="1936406at2"/>
<feature type="transmembrane region" description="Helical" evidence="1">
    <location>
        <begin position="61"/>
        <end position="77"/>
    </location>
</feature>
<keyword evidence="1" id="KW-0812">Transmembrane</keyword>
<proteinExistence type="predicted"/>